<organism evidence="2 3">
    <name type="scientific">Conidiobolus coronatus (strain ATCC 28846 / CBS 209.66 / NRRL 28638)</name>
    <name type="common">Delacroixia coronata</name>
    <dbReference type="NCBI Taxonomy" id="796925"/>
    <lineage>
        <taxon>Eukaryota</taxon>
        <taxon>Fungi</taxon>
        <taxon>Fungi incertae sedis</taxon>
        <taxon>Zoopagomycota</taxon>
        <taxon>Entomophthoromycotina</taxon>
        <taxon>Entomophthoromycetes</taxon>
        <taxon>Entomophthorales</taxon>
        <taxon>Ancylistaceae</taxon>
        <taxon>Conidiobolus</taxon>
    </lineage>
</organism>
<dbReference type="EMBL" id="KQ964422">
    <property type="protein sequence ID" value="KXN74619.1"/>
    <property type="molecule type" value="Genomic_DNA"/>
</dbReference>
<proteinExistence type="predicted"/>
<gene>
    <name evidence="2" type="ORF">CONCODRAFT_76828</name>
</gene>
<feature type="compositionally biased region" description="Polar residues" evidence="1">
    <location>
        <begin position="15"/>
        <end position="39"/>
    </location>
</feature>
<feature type="region of interest" description="Disordered" evidence="1">
    <location>
        <begin position="1"/>
        <end position="64"/>
    </location>
</feature>
<dbReference type="AlphaFoldDB" id="A0A137PI06"/>
<accession>A0A137PI06</accession>
<sequence>MKVPQIHLFEKHQASKPNTVENAPSTSQVTSPVGSPRQSMETHHTHSNEHKQEHLPYQLMSMIR</sequence>
<name>A0A137PI06_CONC2</name>
<reference evidence="2 3" key="1">
    <citation type="journal article" date="2015" name="Genome Biol. Evol.">
        <title>Phylogenomic analyses indicate that early fungi evolved digesting cell walls of algal ancestors of land plants.</title>
        <authorList>
            <person name="Chang Y."/>
            <person name="Wang S."/>
            <person name="Sekimoto S."/>
            <person name="Aerts A.L."/>
            <person name="Choi C."/>
            <person name="Clum A."/>
            <person name="LaButti K.M."/>
            <person name="Lindquist E.A."/>
            <person name="Yee Ngan C."/>
            <person name="Ohm R.A."/>
            <person name="Salamov A.A."/>
            <person name="Grigoriev I.V."/>
            <person name="Spatafora J.W."/>
            <person name="Berbee M.L."/>
        </authorList>
    </citation>
    <scope>NUCLEOTIDE SEQUENCE [LARGE SCALE GENOMIC DNA]</scope>
    <source>
        <strain evidence="2 3">NRRL 28638</strain>
    </source>
</reference>
<protein>
    <submittedName>
        <fullName evidence="2">Uncharacterized protein</fullName>
    </submittedName>
</protein>
<evidence type="ECO:0000313" key="2">
    <source>
        <dbReference type="EMBL" id="KXN74619.1"/>
    </source>
</evidence>
<keyword evidence="3" id="KW-1185">Reference proteome</keyword>
<feature type="compositionally biased region" description="Basic and acidic residues" evidence="1">
    <location>
        <begin position="40"/>
        <end position="54"/>
    </location>
</feature>
<evidence type="ECO:0000313" key="3">
    <source>
        <dbReference type="Proteomes" id="UP000070444"/>
    </source>
</evidence>
<dbReference type="Proteomes" id="UP000070444">
    <property type="component" value="Unassembled WGS sequence"/>
</dbReference>
<evidence type="ECO:0000256" key="1">
    <source>
        <dbReference type="SAM" id="MobiDB-lite"/>
    </source>
</evidence>